<protein>
    <submittedName>
        <fullName evidence="8">Acetyl-CoA acetyltransferase</fullName>
    </submittedName>
</protein>
<evidence type="ECO:0000313" key="9">
    <source>
        <dbReference type="Proteomes" id="UP000065807"/>
    </source>
</evidence>
<dbReference type="InterPro" id="IPR016039">
    <property type="entry name" value="Thiolase-like"/>
</dbReference>
<dbReference type="InterPro" id="IPR002155">
    <property type="entry name" value="Thiolase"/>
</dbReference>
<feature type="active site" description="Proton acceptor" evidence="4">
    <location>
        <position position="337"/>
    </location>
</feature>
<evidence type="ECO:0000256" key="2">
    <source>
        <dbReference type="ARBA" id="ARBA00022679"/>
    </source>
</evidence>
<comment type="similarity">
    <text evidence="1 5">Belongs to the thiolase-like superfamily. Thiolase family.</text>
</comment>
<dbReference type="PATRIC" id="fig|1555112.3.peg.230"/>
<dbReference type="Gene3D" id="3.40.47.10">
    <property type="match status" value="2"/>
</dbReference>
<feature type="domain" description="Thiolase N-terminal" evidence="6">
    <location>
        <begin position="6"/>
        <end position="249"/>
    </location>
</feature>
<dbReference type="InterPro" id="IPR020613">
    <property type="entry name" value="Thiolase_CS"/>
</dbReference>
<evidence type="ECO:0000256" key="1">
    <source>
        <dbReference type="ARBA" id="ARBA00010982"/>
    </source>
</evidence>
<dbReference type="Pfam" id="PF02803">
    <property type="entry name" value="Thiolase_C"/>
    <property type="match status" value="1"/>
</dbReference>
<keyword evidence="3 5" id="KW-0012">Acyltransferase</keyword>
<dbReference type="Pfam" id="PF00108">
    <property type="entry name" value="Thiolase_N"/>
    <property type="match status" value="1"/>
</dbReference>
<dbReference type="SUPFAM" id="SSF53901">
    <property type="entry name" value="Thiolase-like"/>
    <property type="match status" value="2"/>
</dbReference>
<dbReference type="KEGG" id="lpil:LIP_0224"/>
<keyword evidence="2 5" id="KW-0808">Transferase</keyword>
<evidence type="ECO:0000256" key="5">
    <source>
        <dbReference type="RuleBase" id="RU003557"/>
    </source>
</evidence>
<name>A0A0K2SG53_LIMPI</name>
<dbReference type="AlphaFoldDB" id="A0A0K2SG53"/>
<dbReference type="OrthoDB" id="56116at2"/>
<sequence length="387" mass="41815">MSEAWILDAVRTPVGRRKGRVSRLHPQELVVHLLHALEERDHLDPAQVEDVILGCVTNIGEQGFNIARMSVLAAGWPVEVPGTTVNRMCASSLQAFNFAAQAIRAGDHDLLVAGGVESMTRVEMGSDGGPMSRPLQERFDLVPQGISAELIAERWRLAREELDAYSYESHQRALRATDRGHFQGEIVPLPVPAWEDQPAEVLAVDEGPRRDTSPEKMATLQPAFKPDGVVTAGNSSQISDGASLVLVSSPERAKSLGLRPRARVVATAVVGVDPVIMLTGPIPATRKVLQKAGLTLDQMDVVEINEAFASVVLAWQRELDPDMTRVNPNGGAIALGHPLGASGTRLLATALNELERREGRYALITLCIGFGQAVATIIERIQEARPS</sequence>
<evidence type="ECO:0000256" key="3">
    <source>
        <dbReference type="ARBA" id="ARBA00023315"/>
    </source>
</evidence>
<evidence type="ECO:0000256" key="4">
    <source>
        <dbReference type="PIRSR" id="PIRSR000429-1"/>
    </source>
</evidence>
<accession>A0A0K2SG53</accession>
<dbReference type="PIRSF" id="PIRSF000429">
    <property type="entry name" value="Ac-CoA_Ac_transf"/>
    <property type="match status" value="1"/>
</dbReference>
<dbReference type="CDD" id="cd00751">
    <property type="entry name" value="thiolase"/>
    <property type="match status" value="1"/>
</dbReference>
<evidence type="ECO:0000313" key="8">
    <source>
        <dbReference type="EMBL" id="BAS26081.1"/>
    </source>
</evidence>
<dbReference type="NCBIfam" id="TIGR01930">
    <property type="entry name" value="AcCoA-C-Actrans"/>
    <property type="match status" value="1"/>
</dbReference>
<dbReference type="RefSeq" id="WP_068133181.1">
    <property type="nucleotide sequence ID" value="NZ_AP014924.1"/>
</dbReference>
<dbReference type="InterPro" id="IPR020610">
    <property type="entry name" value="Thiolase_AS"/>
</dbReference>
<dbReference type="STRING" id="1555112.LIP_0224"/>
<feature type="active site" description="Proton acceptor" evidence="4">
    <location>
        <position position="367"/>
    </location>
</feature>
<dbReference type="EMBL" id="AP014924">
    <property type="protein sequence ID" value="BAS26081.1"/>
    <property type="molecule type" value="Genomic_DNA"/>
</dbReference>
<dbReference type="PANTHER" id="PTHR43365">
    <property type="entry name" value="BLR7806 PROTEIN"/>
    <property type="match status" value="1"/>
</dbReference>
<dbReference type="PROSITE" id="PS00099">
    <property type="entry name" value="THIOLASE_3"/>
    <property type="match status" value="1"/>
</dbReference>
<reference evidence="9" key="2">
    <citation type="journal article" date="2016" name="Int. J. Syst. Evol. Microbiol.">
        <title>Complete genome sequence and cell structure of Limnochorda pilosa, a Gram-negative spore-former within the phylum Firmicutes.</title>
        <authorList>
            <person name="Watanabe M."/>
            <person name="Kojima H."/>
            <person name="Fukui M."/>
        </authorList>
    </citation>
    <scope>NUCLEOTIDE SEQUENCE [LARGE SCALE GENOMIC DNA]</scope>
    <source>
        <strain evidence="9">HC45</strain>
    </source>
</reference>
<dbReference type="Proteomes" id="UP000065807">
    <property type="component" value="Chromosome"/>
</dbReference>
<organism evidence="8 9">
    <name type="scientific">Limnochorda pilosa</name>
    <dbReference type="NCBI Taxonomy" id="1555112"/>
    <lineage>
        <taxon>Bacteria</taxon>
        <taxon>Bacillati</taxon>
        <taxon>Bacillota</taxon>
        <taxon>Limnochordia</taxon>
        <taxon>Limnochordales</taxon>
        <taxon>Limnochordaceae</taxon>
        <taxon>Limnochorda</taxon>
    </lineage>
</organism>
<evidence type="ECO:0000259" key="6">
    <source>
        <dbReference type="Pfam" id="PF00108"/>
    </source>
</evidence>
<gene>
    <name evidence="8" type="ORF">LIP_0224</name>
</gene>
<evidence type="ECO:0000259" key="7">
    <source>
        <dbReference type="Pfam" id="PF02803"/>
    </source>
</evidence>
<proteinExistence type="inferred from homology"/>
<keyword evidence="9" id="KW-1185">Reference proteome</keyword>
<dbReference type="FunFam" id="3.40.47.10:FF:000010">
    <property type="entry name" value="Acetyl-CoA acetyltransferase (Thiolase)"/>
    <property type="match status" value="1"/>
</dbReference>
<dbReference type="InterPro" id="IPR020617">
    <property type="entry name" value="Thiolase_C"/>
</dbReference>
<dbReference type="GO" id="GO:0003988">
    <property type="term" value="F:acetyl-CoA C-acyltransferase activity"/>
    <property type="evidence" value="ECO:0007669"/>
    <property type="project" value="UniProtKB-ARBA"/>
</dbReference>
<dbReference type="InterPro" id="IPR020616">
    <property type="entry name" value="Thiolase_N"/>
</dbReference>
<feature type="domain" description="Thiolase C-terminal" evidence="7">
    <location>
        <begin position="259"/>
        <end position="380"/>
    </location>
</feature>
<dbReference type="PANTHER" id="PTHR43365:SF1">
    <property type="entry name" value="ACETYL-COA C-ACYLTRANSFERASE"/>
    <property type="match status" value="1"/>
</dbReference>
<feature type="active site" description="Acyl-thioester intermediate" evidence="4">
    <location>
        <position position="89"/>
    </location>
</feature>
<reference evidence="9" key="1">
    <citation type="submission" date="2015-07" db="EMBL/GenBank/DDBJ databases">
        <title>Complete genome sequence and phylogenetic analysis of Limnochorda pilosa.</title>
        <authorList>
            <person name="Watanabe M."/>
            <person name="Kojima H."/>
            <person name="Fukui M."/>
        </authorList>
    </citation>
    <scope>NUCLEOTIDE SEQUENCE [LARGE SCALE GENOMIC DNA]</scope>
    <source>
        <strain evidence="9">HC45</strain>
    </source>
</reference>
<dbReference type="PROSITE" id="PS00737">
    <property type="entry name" value="THIOLASE_2"/>
    <property type="match status" value="1"/>
</dbReference>